<keyword evidence="3" id="KW-1185">Reference proteome</keyword>
<comment type="caution">
    <text evidence="2">The sequence shown here is derived from an EMBL/GenBank/DDBJ whole genome shotgun (WGS) entry which is preliminary data.</text>
</comment>
<evidence type="ECO:0000313" key="3">
    <source>
        <dbReference type="Proteomes" id="UP001056429"/>
    </source>
</evidence>
<feature type="transmembrane region" description="Helical" evidence="1">
    <location>
        <begin position="55"/>
        <end position="82"/>
    </location>
</feature>
<evidence type="ECO:0000256" key="1">
    <source>
        <dbReference type="SAM" id="Phobius"/>
    </source>
</evidence>
<dbReference type="AlphaFoldDB" id="A0A9J6P3I9"/>
<reference evidence="2" key="1">
    <citation type="journal article" date="2021" name="mSystems">
        <title>Bacteria and Archaea Synergistically Convert Glycine Betaine to Biogenic Methane in the Formosa Cold Seep of the South China Sea.</title>
        <authorList>
            <person name="Li L."/>
            <person name="Zhang W."/>
            <person name="Zhang S."/>
            <person name="Song L."/>
            <person name="Sun Q."/>
            <person name="Zhang H."/>
            <person name="Xiang H."/>
            <person name="Dong X."/>
        </authorList>
    </citation>
    <scope>NUCLEOTIDE SEQUENCE</scope>
    <source>
        <strain evidence="2">ZWT</strain>
    </source>
</reference>
<feature type="transmembrane region" description="Helical" evidence="1">
    <location>
        <begin position="133"/>
        <end position="160"/>
    </location>
</feature>
<name>A0A9J6P3I9_9CLOT</name>
<dbReference type="RefSeq" id="WP_250859418.1">
    <property type="nucleotide sequence ID" value="NZ_JAGSOJ010000002.1"/>
</dbReference>
<keyword evidence="1" id="KW-0472">Membrane</keyword>
<keyword evidence="1" id="KW-0812">Transmembrane</keyword>
<gene>
    <name evidence="2" type="ORF">KDK92_11600</name>
</gene>
<accession>A0A9J6P3I9</accession>
<dbReference type="EMBL" id="JAGSOJ010000002">
    <property type="protein sequence ID" value="MCM1990381.1"/>
    <property type="molecule type" value="Genomic_DNA"/>
</dbReference>
<evidence type="ECO:0000313" key="2">
    <source>
        <dbReference type="EMBL" id="MCM1990381.1"/>
    </source>
</evidence>
<organism evidence="2 3">
    <name type="scientific">Oceanirhabdus seepicola</name>
    <dbReference type="NCBI Taxonomy" id="2828781"/>
    <lineage>
        <taxon>Bacteria</taxon>
        <taxon>Bacillati</taxon>
        <taxon>Bacillota</taxon>
        <taxon>Clostridia</taxon>
        <taxon>Eubacteriales</taxon>
        <taxon>Clostridiaceae</taxon>
        <taxon>Oceanirhabdus</taxon>
    </lineage>
</organism>
<proteinExistence type="predicted"/>
<sequence>MKNTRFIALGGVLTALNIIILYMSVLLHFNKLFFLFITSCIVVTSIIITDKKTAFISYVATALLSLFLLSANIGVAIVYILIFGAYPFIKLFLEGCRNAPIEFLLKLLYINSGVLISFLLYSKLFADIFTFKFSVFILIIVLQILFIVYDYALTTYVVFITKKFKPLIKKQ</sequence>
<feature type="transmembrane region" description="Helical" evidence="1">
    <location>
        <begin position="32"/>
        <end position="49"/>
    </location>
</feature>
<keyword evidence="1" id="KW-1133">Transmembrane helix</keyword>
<reference evidence="2" key="2">
    <citation type="submission" date="2021-04" db="EMBL/GenBank/DDBJ databases">
        <authorList>
            <person name="Dong X."/>
        </authorList>
    </citation>
    <scope>NUCLEOTIDE SEQUENCE</scope>
    <source>
        <strain evidence="2">ZWT</strain>
    </source>
</reference>
<protein>
    <submittedName>
        <fullName evidence="2">Uncharacterized protein</fullName>
    </submittedName>
</protein>
<feature type="transmembrane region" description="Helical" evidence="1">
    <location>
        <begin position="6"/>
        <end position="25"/>
    </location>
</feature>
<feature type="transmembrane region" description="Helical" evidence="1">
    <location>
        <begin position="103"/>
        <end position="121"/>
    </location>
</feature>
<dbReference type="Proteomes" id="UP001056429">
    <property type="component" value="Unassembled WGS sequence"/>
</dbReference>